<feature type="transmembrane region" description="Helical" evidence="1">
    <location>
        <begin position="60"/>
        <end position="81"/>
    </location>
</feature>
<dbReference type="WBParaSite" id="SRAE_1000130200.1">
    <property type="protein sequence ID" value="SRAE_1000130200.1"/>
    <property type="gene ID" value="WBGene00257906"/>
</dbReference>
<protein>
    <submittedName>
        <fullName evidence="2 4">Uncharacterized protein</fullName>
    </submittedName>
</protein>
<evidence type="ECO:0000313" key="4">
    <source>
        <dbReference type="WBParaSite" id="SRAE_1000130200.1"/>
    </source>
</evidence>
<keyword evidence="3" id="KW-1185">Reference proteome</keyword>
<keyword evidence="1" id="KW-0472">Membrane</keyword>
<evidence type="ECO:0000313" key="2">
    <source>
        <dbReference type="EMBL" id="CEF63036.1"/>
    </source>
</evidence>
<keyword evidence="1" id="KW-1133">Transmembrane helix</keyword>
<reference evidence="2 3" key="1">
    <citation type="submission" date="2014-09" db="EMBL/GenBank/DDBJ databases">
        <authorList>
            <person name="Martin A.A."/>
        </authorList>
    </citation>
    <scope>NUCLEOTIDE SEQUENCE</scope>
    <source>
        <strain evidence="3">ED321</strain>
        <strain evidence="2">ED321 Heterogonic</strain>
    </source>
</reference>
<name>A0A090L032_STRRB</name>
<evidence type="ECO:0000313" key="3">
    <source>
        <dbReference type="Proteomes" id="UP000035682"/>
    </source>
</evidence>
<dbReference type="AlphaFoldDB" id="A0A090L032"/>
<gene>
    <name evidence="2 4 5" type="ORF">SRAE_1000130200</name>
</gene>
<proteinExistence type="predicted"/>
<dbReference type="CTD" id="36375401"/>
<dbReference type="EMBL" id="LN609528">
    <property type="protein sequence ID" value="CEF63036.1"/>
    <property type="molecule type" value="Genomic_DNA"/>
</dbReference>
<evidence type="ECO:0000256" key="1">
    <source>
        <dbReference type="SAM" id="Phobius"/>
    </source>
</evidence>
<feature type="transmembrane region" description="Helical" evidence="1">
    <location>
        <begin position="88"/>
        <end position="113"/>
    </location>
</feature>
<dbReference type="WormBase" id="SRAE_1000130200">
    <property type="protein sequence ID" value="SRP09640"/>
    <property type="gene ID" value="WBGene00257906"/>
</dbReference>
<evidence type="ECO:0000313" key="5">
    <source>
        <dbReference type="WormBase" id="SRAE_1000130200"/>
    </source>
</evidence>
<reference evidence="4" key="2">
    <citation type="submission" date="2020-12" db="UniProtKB">
        <authorList>
            <consortium name="WormBaseParasite"/>
        </authorList>
    </citation>
    <scope>IDENTIFICATION</scope>
</reference>
<dbReference type="RefSeq" id="XP_024502238.1">
    <property type="nucleotide sequence ID" value="XM_024648239.1"/>
</dbReference>
<sequence length="162" mass="19079">MQIVFVLYIIFNAISTFSISTLIQENLAYKNIVSGCHYQSYCIRRILDVEILYGFKSSQYYAFTFHLFFSLTNGYVVTILLQNFKKHTLLFFVFTLLSLISQIILYYLIYLYNQMITVFLIYGLNPDNSLLQLNYSLALIIIQFLLNMVCLLFSIIFKDKVK</sequence>
<dbReference type="GeneID" id="36375401"/>
<dbReference type="Proteomes" id="UP000035682">
    <property type="component" value="Unplaced"/>
</dbReference>
<feature type="transmembrane region" description="Helical" evidence="1">
    <location>
        <begin position="5"/>
        <end position="23"/>
    </location>
</feature>
<keyword evidence="1" id="KW-0812">Transmembrane</keyword>
<feature type="transmembrane region" description="Helical" evidence="1">
    <location>
        <begin position="133"/>
        <end position="157"/>
    </location>
</feature>
<accession>A0A090L032</accession>
<organism evidence="2">
    <name type="scientific">Strongyloides ratti</name>
    <name type="common">Parasitic roundworm</name>
    <dbReference type="NCBI Taxonomy" id="34506"/>
    <lineage>
        <taxon>Eukaryota</taxon>
        <taxon>Metazoa</taxon>
        <taxon>Ecdysozoa</taxon>
        <taxon>Nematoda</taxon>
        <taxon>Chromadorea</taxon>
        <taxon>Rhabditida</taxon>
        <taxon>Tylenchina</taxon>
        <taxon>Panagrolaimomorpha</taxon>
        <taxon>Strongyloidoidea</taxon>
        <taxon>Strongyloididae</taxon>
        <taxon>Strongyloides</taxon>
    </lineage>
</organism>